<dbReference type="Pfam" id="PF24807">
    <property type="entry name" value="WD40_CDC20-Fz"/>
    <property type="match status" value="1"/>
</dbReference>
<dbReference type="Gene3D" id="2.130.10.10">
    <property type="entry name" value="YVTN repeat-like/Quinoprotein amine dehydrogenase"/>
    <property type="match status" value="1"/>
</dbReference>
<evidence type="ECO:0000256" key="1">
    <source>
        <dbReference type="ARBA" id="ARBA00006445"/>
    </source>
</evidence>
<evidence type="ECO:0000313" key="7">
    <source>
        <dbReference type="EMBL" id="GAW79965.1"/>
    </source>
</evidence>
<dbReference type="InterPro" id="IPR033010">
    <property type="entry name" value="Cdc20/Fizzy"/>
</dbReference>
<dbReference type="RefSeq" id="XP_028542554.1">
    <property type="nucleotide sequence ID" value="XM_028686753.1"/>
</dbReference>
<dbReference type="OrthoDB" id="10263272at2759"/>
<dbReference type="OMA" id="FHFTKHK"/>
<proteinExistence type="inferred from homology"/>
<accession>A0A1Y1JF51</accession>
<dbReference type="PANTHER" id="PTHR19918:SF1">
    <property type="entry name" value="FIZZY-RELATED PROTEIN HOMOLOG"/>
    <property type="match status" value="1"/>
</dbReference>
<dbReference type="InterPro" id="IPR056150">
    <property type="entry name" value="WD40_CDC20-Fz"/>
</dbReference>
<protein>
    <submittedName>
        <fullName evidence="7">Cell division cycle protein 20 homolog</fullName>
    </submittedName>
</protein>
<dbReference type="PROSITE" id="PS00678">
    <property type="entry name" value="WD_REPEATS_1"/>
    <property type="match status" value="1"/>
</dbReference>
<feature type="domain" description="CDC20/Fizzy WD40" evidence="6">
    <location>
        <begin position="313"/>
        <end position="618"/>
    </location>
</feature>
<name>A0A1Y1JF51_PLAGO</name>
<dbReference type="InterPro" id="IPR036322">
    <property type="entry name" value="WD40_repeat_dom_sf"/>
</dbReference>
<dbReference type="GO" id="GO:0005680">
    <property type="term" value="C:anaphase-promoting complex"/>
    <property type="evidence" value="ECO:0007669"/>
    <property type="project" value="TreeGrafter"/>
</dbReference>
<dbReference type="PROSITE" id="PS50294">
    <property type="entry name" value="WD_REPEATS_REGION"/>
    <property type="match status" value="2"/>
</dbReference>
<sequence>MMGSSFDADSSISSSLMRGTLMRGTLTSDTLTDGSLMSNRLMNSRCKSKKLPWVITTWGRTRKRESEMYSTDGFPFDLGGTFSLSGKNIKMNIFKNVWMDEHELTYRSEEDLYNYTYQSRYSRQSELKVKMDEYSLKRRVIPPIGEVEKKMRKMKKKINKIKINSCMMDNRSDEDASAIDTENWKGREGENKSGVNMKRGKYSHSNRMRNNYDITLFGLKNVNMRNIFTNHGIHDMDKICNIQKEVEEYVGGGGENNILFENAWTNIKLNECKHKVHLEDPIGNSPYLSYPIQFCIEETKESRHVSKEPYKILSAPNLVDDFYLNLLDWSKKNIISIALNDKLCIWNENISKGDELFTLKKKKTKKMEKKKKRINDKKKSITSLKWDFFGNSIAVGLSNGIVEIWDVEKNIKIRKYKNHKLRVGTLCWYYNTLTTGSKDKKIICSDIRCKENSYLHLNSHTSEICGLKWNYNTKQLASGGNDNSVYIWEWRKNDFLFQFSKHKAAVKALSWCPHKHNLLATGGGSADKNIYFWNTTNGNCVNQVHTNSQVSNIFWSKNTHEFISTHSYSLAQIVLWNYPKLRKISTLSGHKLRILYGSLSPNGESIATGSPDETVRLWNVFPGKDVHMGWSTGRGNYLSHLFPFSNCYEQVR</sequence>
<keyword evidence="4" id="KW-0131">Cell cycle</keyword>
<dbReference type="GO" id="GO:0010997">
    <property type="term" value="F:anaphase-promoting complex binding"/>
    <property type="evidence" value="ECO:0007669"/>
    <property type="project" value="InterPro"/>
</dbReference>
<dbReference type="GO" id="GO:0051301">
    <property type="term" value="P:cell division"/>
    <property type="evidence" value="ECO:0007669"/>
    <property type="project" value="UniProtKB-KW"/>
</dbReference>
<dbReference type="GO" id="GO:1990757">
    <property type="term" value="F:ubiquitin ligase activator activity"/>
    <property type="evidence" value="ECO:0007669"/>
    <property type="project" value="TreeGrafter"/>
</dbReference>
<dbReference type="EMBL" id="BDQF01000007">
    <property type="protein sequence ID" value="GAW79965.1"/>
    <property type="molecule type" value="Genomic_DNA"/>
</dbReference>
<dbReference type="GO" id="GO:0031145">
    <property type="term" value="P:anaphase-promoting complex-dependent catabolic process"/>
    <property type="evidence" value="ECO:0007669"/>
    <property type="project" value="TreeGrafter"/>
</dbReference>
<feature type="repeat" description="WD" evidence="5">
    <location>
        <begin position="457"/>
        <end position="498"/>
    </location>
</feature>
<keyword evidence="3" id="KW-0677">Repeat</keyword>
<evidence type="ECO:0000256" key="2">
    <source>
        <dbReference type="ARBA" id="ARBA00022574"/>
    </source>
</evidence>
<dbReference type="SUPFAM" id="SSF50978">
    <property type="entry name" value="WD40 repeat-like"/>
    <property type="match status" value="1"/>
</dbReference>
<feature type="repeat" description="WD" evidence="5">
    <location>
        <begin position="587"/>
        <end position="628"/>
    </location>
</feature>
<dbReference type="InterPro" id="IPR015943">
    <property type="entry name" value="WD40/YVTN_repeat-like_dom_sf"/>
</dbReference>
<dbReference type="GeneID" id="39746677"/>
<dbReference type="PROSITE" id="PS50082">
    <property type="entry name" value="WD_REPEATS_2"/>
    <property type="match status" value="3"/>
</dbReference>
<feature type="repeat" description="WD" evidence="5">
    <location>
        <begin position="374"/>
        <end position="415"/>
    </location>
</feature>
<evidence type="ECO:0000256" key="4">
    <source>
        <dbReference type="ARBA" id="ARBA00023306"/>
    </source>
</evidence>
<dbReference type="AlphaFoldDB" id="A0A1Y1JF51"/>
<dbReference type="InterPro" id="IPR019775">
    <property type="entry name" value="WD40_repeat_CS"/>
</dbReference>
<comment type="similarity">
    <text evidence="1">Belongs to the WD repeat CDC20/Fizzy family.</text>
</comment>
<dbReference type="Proteomes" id="UP000195521">
    <property type="component" value="Unassembled WGS sequence"/>
</dbReference>
<evidence type="ECO:0000259" key="6">
    <source>
        <dbReference type="Pfam" id="PF24807"/>
    </source>
</evidence>
<reference evidence="8" key="1">
    <citation type="submission" date="2017-04" db="EMBL/GenBank/DDBJ databases">
        <title>Plasmodium gonderi genome.</title>
        <authorList>
            <person name="Arisue N."/>
            <person name="Honma H."/>
            <person name="Kawai S."/>
            <person name="Tougan T."/>
            <person name="Tanabe K."/>
            <person name="Horii T."/>
        </authorList>
    </citation>
    <scope>NUCLEOTIDE SEQUENCE [LARGE SCALE GENOMIC DNA]</scope>
    <source>
        <strain evidence="8">ATCC 30045</strain>
    </source>
</reference>
<organism evidence="7 8">
    <name type="scientific">Plasmodium gonderi</name>
    <dbReference type="NCBI Taxonomy" id="77519"/>
    <lineage>
        <taxon>Eukaryota</taxon>
        <taxon>Sar</taxon>
        <taxon>Alveolata</taxon>
        <taxon>Apicomplexa</taxon>
        <taxon>Aconoidasida</taxon>
        <taxon>Haemosporida</taxon>
        <taxon>Plasmodiidae</taxon>
        <taxon>Plasmodium</taxon>
        <taxon>Plasmodium (Plasmodium)</taxon>
    </lineage>
</organism>
<evidence type="ECO:0000313" key="8">
    <source>
        <dbReference type="Proteomes" id="UP000195521"/>
    </source>
</evidence>
<evidence type="ECO:0000256" key="3">
    <source>
        <dbReference type="ARBA" id="ARBA00022737"/>
    </source>
</evidence>
<keyword evidence="7" id="KW-0132">Cell division</keyword>
<dbReference type="PANTHER" id="PTHR19918">
    <property type="entry name" value="CELL DIVISION CYCLE 20 CDC20 FIZZY -RELATED"/>
    <property type="match status" value="1"/>
</dbReference>
<dbReference type="SMART" id="SM00320">
    <property type="entry name" value="WD40"/>
    <property type="match status" value="7"/>
</dbReference>
<dbReference type="GO" id="GO:1905786">
    <property type="term" value="P:positive regulation of anaphase-promoting complex-dependent catabolic process"/>
    <property type="evidence" value="ECO:0007669"/>
    <property type="project" value="TreeGrafter"/>
</dbReference>
<gene>
    <name evidence="7" type="ORF">PGO_061100</name>
</gene>
<evidence type="ECO:0000256" key="5">
    <source>
        <dbReference type="PROSITE-ProRule" id="PRU00221"/>
    </source>
</evidence>
<comment type="caution">
    <text evidence="7">The sequence shown here is derived from an EMBL/GenBank/DDBJ whole genome shotgun (WGS) entry which is preliminary data.</text>
</comment>
<dbReference type="InterPro" id="IPR001680">
    <property type="entry name" value="WD40_rpt"/>
</dbReference>
<keyword evidence="2 5" id="KW-0853">WD repeat</keyword>
<keyword evidence="8" id="KW-1185">Reference proteome</keyword>